<feature type="signal peptide" evidence="1">
    <location>
        <begin position="1"/>
        <end position="32"/>
    </location>
</feature>
<reference evidence="4" key="1">
    <citation type="submission" date="2016-12" db="EMBL/GenBank/DDBJ databases">
        <title>Comparative genomics of four Isosphaeraceae planctomycetes: a common pool of plasmids and glycoside hydrolase genes.</title>
        <authorList>
            <person name="Ivanova A."/>
        </authorList>
    </citation>
    <scope>NUCLEOTIDE SEQUENCE [LARGE SCALE GENOMIC DNA]</scope>
    <source>
        <strain evidence="4">PX4</strain>
    </source>
</reference>
<sequence>MNTNARTTVRFKGWASAFALAIGLWNSTPAAADPIRFSTSGRFELAAGTGELAGVTDATPADSILIGAVPVDGFTDPLGSTAFHIQFKFNGDLPTIDVSGTATYLAYNPDLPVLDAVVSTSATSAQIGLYPELFQRLIAHPDWLHTTSFLSDHLPTMAIGLSVHPEDPGAIRPVPEPSSLLFVAMAAAGLGWRARRRLRRPAS</sequence>
<dbReference type="KEGG" id="pbor:BSF38_02260"/>
<keyword evidence="1" id="KW-0732">Signal</keyword>
<dbReference type="InterPro" id="IPR013424">
    <property type="entry name" value="Ice-binding_C"/>
</dbReference>
<dbReference type="Proteomes" id="UP000186309">
    <property type="component" value="Chromosome"/>
</dbReference>
<protein>
    <recommendedName>
        <fullName evidence="2">Ice-binding protein C-terminal domain-containing protein</fullName>
    </recommendedName>
</protein>
<evidence type="ECO:0000313" key="3">
    <source>
        <dbReference type="EMBL" id="APW60771.1"/>
    </source>
</evidence>
<gene>
    <name evidence="3" type="ORF">BSF38_02260</name>
</gene>
<dbReference type="STRING" id="1387353.BSF38_02260"/>
<dbReference type="EMBL" id="CP019082">
    <property type="protein sequence ID" value="APW60771.1"/>
    <property type="molecule type" value="Genomic_DNA"/>
</dbReference>
<dbReference type="AlphaFoldDB" id="A0A1U7CPC5"/>
<dbReference type="Pfam" id="PF07589">
    <property type="entry name" value="PEP-CTERM"/>
    <property type="match status" value="1"/>
</dbReference>
<dbReference type="RefSeq" id="WP_168189362.1">
    <property type="nucleotide sequence ID" value="NZ_CP019082.1"/>
</dbReference>
<name>A0A1U7CPC5_9BACT</name>
<feature type="domain" description="Ice-binding protein C-terminal" evidence="2">
    <location>
        <begin position="173"/>
        <end position="196"/>
    </location>
</feature>
<evidence type="ECO:0000256" key="1">
    <source>
        <dbReference type="SAM" id="SignalP"/>
    </source>
</evidence>
<proteinExistence type="predicted"/>
<accession>A0A1U7CPC5</accession>
<keyword evidence="4" id="KW-1185">Reference proteome</keyword>
<organism evidence="3 4">
    <name type="scientific">Paludisphaera borealis</name>
    <dbReference type="NCBI Taxonomy" id="1387353"/>
    <lineage>
        <taxon>Bacteria</taxon>
        <taxon>Pseudomonadati</taxon>
        <taxon>Planctomycetota</taxon>
        <taxon>Planctomycetia</taxon>
        <taxon>Isosphaerales</taxon>
        <taxon>Isosphaeraceae</taxon>
        <taxon>Paludisphaera</taxon>
    </lineage>
</organism>
<evidence type="ECO:0000313" key="4">
    <source>
        <dbReference type="Proteomes" id="UP000186309"/>
    </source>
</evidence>
<evidence type="ECO:0000259" key="2">
    <source>
        <dbReference type="Pfam" id="PF07589"/>
    </source>
</evidence>
<feature type="chain" id="PRO_5012414244" description="Ice-binding protein C-terminal domain-containing protein" evidence="1">
    <location>
        <begin position="33"/>
        <end position="203"/>
    </location>
</feature>